<accession>A0AAV5JNF0</accession>
<proteinExistence type="predicted"/>
<dbReference type="GO" id="GO:0000981">
    <property type="term" value="F:DNA-binding transcription factor activity, RNA polymerase II-specific"/>
    <property type="evidence" value="ECO:0007669"/>
    <property type="project" value="TreeGrafter"/>
</dbReference>
<sequence>MASANFKPLQILSDSDTDYDCDHSNAGSELSNSIFKSYLESSLSSSLTAVDLSKIQSFVTTSSSSALSCLICLECIRLSDPTWSCSSLCFSIFHLLCIQSSDLSATRAATRLPMIAETTSDQATWHCPKCRSPY</sequence>
<gene>
    <name evidence="4" type="ORF">SLEP1_g25903</name>
</gene>
<evidence type="ECO:0000256" key="1">
    <source>
        <dbReference type="ARBA" id="ARBA00022723"/>
    </source>
</evidence>
<dbReference type="AlphaFoldDB" id="A0AAV5JNF0"/>
<evidence type="ECO:0000256" key="3">
    <source>
        <dbReference type="ARBA" id="ARBA00022833"/>
    </source>
</evidence>
<dbReference type="InterPro" id="IPR019786">
    <property type="entry name" value="Zinc_finger_PHD-type_CS"/>
</dbReference>
<dbReference type="PANTHER" id="PTHR12360">
    <property type="entry name" value="NUCLEAR TRANSCRIPTION FACTOR, X-BOX BINDING 1 NFX1"/>
    <property type="match status" value="1"/>
</dbReference>
<dbReference type="GO" id="GO:0008270">
    <property type="term" value="F:zinc ion binding"/>
    <property type="evidence" value="ECO:0007669"/>
    <property type="project" value="UniProtKB-KW"/>
</dbReference>
<dbReference type="GO" id="GO:0005634">
    <property type="term" value="C:nucleus"/>
    <property type="evidence" value="ECO:0007669"/>
    <property type="project" value="TreeGrafter"/>
</dbReference>
<dbReference type="InterPro" id="IPR034078">
    <property type="entry name" value="NFX1_fam"/>
</dbReference>
<dbReference type="PROSITE" id="PS01359">
    <property type="entry name" value="ZF_PHD_1"/>
    <property type="match status" value="1"/>
</dbReference>
<evidence type="ECO:0000313" key="4">
    <source>
        <dbReference type="EMBL" id="GKV15102.1"/>
    </source>
</evidence>
<dbReference type="Proteomes" id="UP001054252">
    <property type="component" value="Unassembled WGS sequence"/>
</dbReference>
<organism evidence="4 5">
    <name type="scientific">Rubroshorea leprosula</name>
    <dbReference type="NCBI Taxonomy" id="152421"/>
    <lineage>
        <taxon>Eukaryota</taxon>
        <taxon>Viridiplantae</taxon>
        <taxon>Streptophyta</taxon>
        <taxon>Embryophyta</taxon>
        <taxon>Tracheophyta</taxon>
        <taxon>Spermatophyta</taxon>
        <taxon>Magnoliopsida</taxon>
        <taxon>eudicotyledons</taxon>
        <taxon>Gunneridae</taxon>
        <taxon>Pentapetalae</taxon>
        <taxon>rosids</taxon>
        <taxon>malvids</taxon>
        <taxon>Malvales</taxon>
        <taxon>Dipterocarpaceae</taxon>
        <taxon>Rubroshorea</taxon>
    </lineage>
</organism>
<dbReference type="PANTHER" id="PTHR12360:SF1">
    <property type="entry name" value="NF-X1-TYPE ZINC FINGER PROTEIN NFXL1"/>
    <property type="match status" value="1"/>
</dbReference>
<keyword evidence="3" id="KW-0862">Zinc</keyword>
<keyword evidence="5" id="KW-1185">Reference proteome</keyword>
<dbReference type="EMBL" id="BPVZ01000042">
    <property type="protein sequence ID" value="GKV15102.1"/>
    <property type="molecule type" value="Genomic_DNA"/>
</dbReference>
<comment type="caution">
    <text evidence="4">The sequence shown here is derived from an EMBL/GenBank/DDBJ whole genome shotgun (WGS) entry which is preliminary data.</text>
</comment>
<reference evidence="4 5" key="1">
    <citation type="journal article" date="2021" name="Commun. Biol.">
        <title>The genome of Shorea leprosula (Dipterocarpaceae) highlights the ecological relevance of drought in aseasonal tropical rainforests.</title>
        <authorList>
            <person name="Ng K.K.S."/>
            <person name="Kobayashi M.J."/>
            <person name="Fawcett J.A."/>
            <person name="Hatakeyama M."/>
            <person name="Paape T."/>
            <person name="Ng C.H."/>
            <person name="Ang C.C."/>
            <person name="Tnah L.H."/>
            <person name="Lee C.T."/>
            <person name="Nishiyama T."/>
            <person name="Sese J."/>
            <person name="O'Brien M.J."/>
            <person name="Copetti D."/>
            <person name="Mohd Noor M.I."/>
            <person name="Ong R.C."/>
            <person name="Putra M."/>
            <person name="Sireger I.Z."/>
            <person name="Indrioko S."/>
            <person name="Kosugi Y."/>
            <person name="Izuno A."/>
            <person name="Isagi Y."/>
            <person name="Lee S.L."/>
            <person name="Shimizu K.K."/>
        </authorList>
    </citation>
    <scope>NUCLEOTIDE SEQUENCE [LARGE SCALE GENOMIC DNA]</scope>
    <source>
        <strain evidence="4">214</strain>
    </source>
</reference>
<protein>
    <submittedName>
        <fullName evidence="4">Uncharacterized protein</fullName>
    </submittedName>
</protein>
<dbReference type="GO" id="GO:0000977">
    <property type="term" value="F:RNA polymerase II transcription regulatory region sequence-specific DNA binding"/>
    <property type="evidence" value="ECO:0007669"/>
    <property type="project" value="TreeGrafter"/>
</dbReference>
<evidence type="ECO:0000313" key="5">
    <source>
        <dbReference type="Proteomes" id="UP001054252"/>
    </source>
</evidence>
<keyword evidence="1" id="KW-0479">Metal-binding</keyword>
<keyword evidence="2" id="KW-0863">Zinc-finger</keyword>
<name>A0AAV5JNF0_9ROSI</name>
<evidence type="ECO:0000256" key="2">
    <source>
        <dbReference type="ARBA" id="ARBA00022771"/>
    </source>
</evidence>